<evidence type="ECO:0000313" key="1">
    <source>
        <dbReference type="EMBL" id="KYF60397.1"/>
    </source>
</evidence>
<evidence type="ECO:0000313" key="2">
    <source>
        <dbReference type="EMBL" id="KYG06876.1"/>
    </source>
</evidence>
<evidence type="ECO:0000313" key="4">
    <source>
        <dbReference type="Proteomes" id="UP000075604"/>
    </source>
</evidence>
<name>A0A150TQI6_SORCE</name>
<dbReference type="EMBL" id="JELX01000936">
    <property type="protein sequence ID" value="KYF60397.1"/>
    <property type="molecule type" value="Genomic_DNA"/>
</dbReference>
<dbReference type="EMBL" id="JEME01001537">
    <property type="protein sequence ID" value="KYG06876.1"/>
    <property type="molecule type" value="Genomic_DNA"/>
</dbReference>
<dbReference type="Proteomes" id="UP000075604">
    <property type="component" value="Unassembled WGS sequence"/>
</dbReference>
<evidence type="ECO:0000313" key="3">
    <source>
        <dbReference type="Proteomes" id="UP000075502"/>
    </source>
</evidence>
<dbReference type="Proteomes" id="UP000075502">
    <property type="component" value="Unassembled WGS sequence"/>
</dbReference>
<dbReference type="AlphaFoldDB" id="A0A150TQI6"/>
<organism evidence="2 3">
    <name type="scientific">Sorangium cellulosum</name>
    <name type="common">Polyangium cellulosum</name>
    <dbReference type="NCBI Taxonomy" id="56"/>
    <lineage>
        <taxon>Bacteria</taxon>
        <taxon>Pseudomonadati</taxon>
        <taxon>Myxococcota</taxon>
        <taxon>Polyangia</taxon>
        <taxon>Polyangiales</taxon>
        <taxon>Polyangiaceae</taxon>
        <taxon>Sorangium</taxon>
    </lineage>
</organism>
<accession>A0A150TQI6</accession>
<protein>
    <submittedName>
        <fullName evidence="2">Uncharacterized protein</fullName>
    </submittedName>
</protein>
<comment type="caution">
    <text evidence="2">The sequence shown here is derived from an EMBL/GenBank/DDBJ whole genome shotgun (WGS) entry which is preliminary data.</text>
</comment>
<sequence>MSDPSERHPVRVIPVDDYRLTVERSDHGSCIRLVDRAGAEPLRIELRPEGPVLVLGSGLSIAVAGDLQFAAERVAIHAREGIELHSGGDTVLRSEGDLVSEAREQRLSARRGDVRVEANDDVKLLGERIRLNC</sequence>
<reference evidence="3 4" key="1">
    <citation type="submission" date="2014-02" db="EMBL/GenBank/DDBJ databases">
        <title>The small core and large imbalanced accessory genome model reveals a collaborative survival strategy of Sorangium cellulosum strains in nature.</title>
        <authorList>
            <person name="Han K."/>
            <person name="Peng R."/>
            <person name="Blom J."/>
            <person name="Li Y.-Z."/>
        </authorList>
    </citation>
    <scope>NUCLEOTIDE SEQUENCE [LARGE SCALE GENOMIC DNA]</scope>
    <source>
        <strain evidence="2 3">So0007-03</strain>
        <strain evidence="1 4">So0157-18</strain>
    </source>
</reference>
<gene>
    <name evidence="1" type="ORF">BE04_38450</name>
    <name evidence="2" type="ORF">BE21_32305</name>
</gene>
<proteinExistence type="predicted"/>